<feature type="transmembrane region" description="Helical" evidence="1">
    <location>
        <begin position="54"/>
        <end position="80"/>
    </location>
</feature>
<name>A0A433Q1R5_9FUNG</name>
<evidence type="ECO:0000256" key="1">
    <source>
        <dbReference type="SAM" id="Phobius"/>
    </source>
</evidence>
<keyword evidence="1" id="KW-1133">Transmembrane helix</keyword>
<accession>A0A433Q1R5</accession>
<sequence length="176" mass="19495">MASRIQIVARFSNFYPVAGAYLVAHVLLAWLPNPASVISPVLNANLLYDSRTSYLLYSIINLASAILLALVQSAIISFAVRSINSQLILPLNLAPFVGAVTTWAATLSTLLLITSFPNGNYERYLDMVRTFSAFDAKVSRLLFFVVIVASGLRLYGWAFTIGRDKRQVTGYEKKRQ</sequence>
<proteinExistence type="predicted"/>
<protein>
    <submittedName>
        <fullName evidence="2">Uncharacterized protein</fullName>
    </submittedName>
</protein>
<keyword evidence="3" id="KW-1185">Reference proteome</keyword>
<dbReference type="EMBL" id="RBNJ01018673">
    <property type="protein sequence ID" value="RUS23753.1"/>
    <property type="molecule type" value="Genomic_DNA"/>
</dbReference>
<keyword evidence="1" id="KW-0472">Membrane</keyword>
<keyword evidence="1" id="KW-0812">Transmembrane</keyword>
<evidence type="ECO:0000313" key="3">
    <source>
        <dbReference type="Proteomes" id="UP000274822"/>
    </source>
</evidence>
<feature type="transmembrane region" description="Helical" evidence="1">
    <location>
        <begin position="92"/>
        <end position="118"/>
    </location>
</feature>
<feature type="transmembrane region" description="Helical" evidence="1">
    <location>
        <begin position="138"/>
        <end position="156"/>
    </location>
</feature>
<dbReference type="Proteomes" id="UP000274822">
    <property type="component" value="Unassembled WGS sequence"/>
</dbReference>
<reference evidence="2 3" key="1">
    <citation type="journal article" date="2018" name="New Phytol.">
        <title>Phylogenomics of Endogonaceae and evolution of mycorrhizas within Mucoromycota.</title>
        <authorList>
            <person name="Chang Y."/>
            <person name="Desiro A."/>
            <person name="Na H."/>
            <person name="Sandor L."/>
            <person name="Lipzen A."/>
            <person name="Clum A."/>
            <person name="Barry K."/>
            <person name="Grigoriev I.V."/>
            <person name="Martin F.M."/>
            <person name="Stajich J.E."/>
            <person name="Smith M.E."/>
            <person name="Bonito G."/>
            <person name="Spatafora J.W."/>
        </authorList>
    </citation>
    <scope>NUCLEOTIDE SEQUENCE [LARGE SCALE GENOMIC DNA]</scope>
    <source>
        <strain evidence="2 3">AD002</strain>
    </source>
</reference>
<gene>
    <name evidence="2" type="ORF">BC938DRAFT_474671</name>
</gene>
<feature type="transmembrane region" description="Helical" evidence="1">
    <location>
        <begin position="12"/>
        <end position="31"/>
    </location>
</feature>
<dbReference type="AlphaFoldDB" id="A0A433Q1R5"/>
<organism evidence="2 3">
    <name type="scientific">Jimgerdemannia flammicorona</name>
    <dbReference type="NCBI Taxonomy" id="994334"/>
    <lineage>
        <taxon>Eukaryota</taxon>
        <taxon>Fungi</taxon>
        <taxon>Fungi incertae sedis</taxon>
        <taxon>Mucoromycota</taxon>
        <taxon>Mucoromycotina</taxon>
        <taxon>Endogonomycetes</taxon>
        <taxon>Endogonales</taxon>
        <taxon>Endogonaceae</taxon>
        <taxon>Jimgerdemannia</taxon>
    </lineage>
</organism>
<comment type="caution">
    <text evidence="2">The sequence shown here is derived from an EMBL/GenBank/DDBJ whole genome shotgun (WGS) entry which is preliminary data.</text>
</comment>
<evidence type="ECO:0000313" key="2">
    <source>
        <dbReference type="EMBL" id="RUS23753.1"/>
    </source>
</evidence>